<evidence type="ECO:0000313" key="3">
    <source>
        <dbReference type="Proteomes" id="UP000294545"/>
    </source>
</evidence>
<keyword evidence="3" id="KW-1185">Reference proteome</keyword>
<keyword evidence="1" id="KW-1133">Transmembrane helix</keyword>
<dbReference type="InterPro" id="IPR007563">
    <property type="entry name" value="DUF554"/>
</dbReference>
<feature type="transmembrane region" description="Helical" evidence="1">
    <location>
        <begin position="35"/>
        <end position="56"/>
    </location>
</feature>
<dbReference type="PANTHER" id="PTHR36111">
    <property type="entry name" value="INNER MEMBRANE PROTEIN-RELATED"/>
    <property type="match status" value="1"/>
</dbReference>
<dbReference type="EMBL" id="SMGQ01000012">
    <property type="protein sequence ID" value="TCK93317.1"/>
    <property type="molecule type" value="Genomic_DNA"/>
</dbReference>
<feature type="transmembrane region" description="Helical" evidence="1">
    <location>
        <begin position="6"/>
        <end position="23"/>
    </location>
</feature>
<dbReference type="OrthoDB" id="9797976at2"/>
<dbReference type="AlphaFoldDB" id="A0A4R1ML55"/>
<dbReference type="Proteomes" id="UP000294545">
    <property type="component" value="Unassembled WGS sequence"/>
</dbReference>
<protein>
    <recommendedName>
        <fullName evidence="4">Membrane protein YdfK</fullName>
    </recommendedName>
</protein>
<evidence type="ECO:0008006" key="4">
    <source>
        <dbReference type="Google" id="ProtNLM"/>
    </source>
</evidence>
<dbReference type="PANTHER" id="PTHR36111:SF2">
    <property type="entry name" value="INNER MEMBRANE PROTEIN"/>
    <property type="match status" value="1"/>
</dbReference>
<keyword evidence="1" id="KW-0812">Transmembrane</keyword>
<evidence type="ECO:0000256" key="1">
    <source>
        <dbReference type="SAM" id="Phobius"/>
    </source>
</evidence>
<feature type="transmembrane region" description="Helical" evidence="1">
    <location>
        <begin position="151"/>
        <end position="176"/>
    </location>
</feature>
<keyword evidence="1" id="KW-0472">Membrane</keyword>
<accession>A0A4R1ML55</accession>
<dbReference type="Pfam" id="PF04474">
    <property type="entry name" value="DUF554"/>
    <property type="match status" value="1"/>
</dbReference>
<feature type="transmembrane region" description="Helical" evidence="1">
    <location>
        <begin position="222"/>
        <end position="239"/>
    </location>
</feature>
<evidence type="ECO:0000313" key="2">
    <source>
        <dbReference type="EMBL" id="TCK93317.1"/>
    </source>
</evidence>
<comment type="caution">
    <text evidence="2">The sequence shown here is derived from an EMBL/GenBank/DDBJ whole genome shotgun (WGS) entry which is preliminary data.</text>
</comment>
<reference evidence="2 3" key="1">
    <citation type="submission" date="2019-03" db="EMBL/GenBank/DDBJ databases">
        <title>Genomic Encyclopedia of Type Strains, Phase IV (KMG-IV): sequencing the most valuable type-strain genomes for metagenomic binning, comparative biology and taxonomic classification.</title>
        <authorList>
            <person name="Goeker M."/>
        </authorList>
    </citation>
    <scope>NUCLEOTIDE SEQUENCE [LARGE SCALE GENOMIC DNA]</scope>
    <source>
        <strain evidence="2 3">DSM 24176</strain>
    </source>
</reference>
<organism evidence="2 3">
    <name type="scientific">Natranaerovirga hydrolytica</name>
    <dbReference type="NCBI Taxonomy" id="680378"/>
    <lineage>
        <taxon>Bacteria</taxon>
        <taxon>Bacillati</taxon>
        <taxon>Bacillota</taxon>
        <taxon>Clostridia</taxon>
        <taxon>Lachnospirales</taxon>
        <taxon>Natranaerovirgaceae</taxon>
        <taxon>Natranaerovirga</taxon>
    </lineage>
</organism>
<sequence>MIGIGTIINFFAIIGGGLIGLTLKTGLSKRFKLIVMQGLGLAVLFIGISGTLQGIFLITEDSAISREYIMTMIICLVIGGIIGEWIDIEQRLDNLGLFLQKRFSSAGDFSKGFVTSSLVFCIGAMAIVGALEDGLLRNPNTLYAKSILDGIASVIFASTLGVGVIFSSLTVLVYQGGITLLAGFLEPILTTTVITQMSLIGNILIFAIGINLLEIHKIKVGNLLPAIFIPIFISFFMTLF</sequence>
<feature type="transmembrane region" description="Helical" evidence="1">
    <location>
        <begin position="109"/>
        <end position="131"/>
    </location>
</feature>
<dbReference type="RefSeq" id="WP_132282226.1">
    <property type="nucleotide sequence ID" value="NZ_SMGQ01000012.1"/>
</dbReference>
<name>A0A4R1ML55_9FIRM</name>
<gene>
    <name evidence="2" type="ORF">EDC19_1509</name>
</gene>
<proteinExistence type="predicted"/>
<feature type="transmembrane region" description="Helical" evidence="1">
    <location>
        <begin position="188"/>
        <end position="210"/>
    </location>
</feature>
<feature type="transmembrane region" description="Helical" evidence="1">
    <location>
        <begin position="68"/>
        <end position="88"/>
    </location>
</feature>